<dbReference type="Proteomes" id="UP000217784">
    <property type="component" value="Unassembled WGS sequence"/>
</dbReference>
<dbReference type="Gene3D" id="1.10.10.10">
    <property type="entry name" value="Winged helix-like DNA-binding domain superfamily/Winged helix DNA-binding domain"/>
    <property type="match status" value="1"/>
</dbReference>
<evidence type="ECO:0000313" key="6">
    <source>
        <dbReference type="EMBL" id="PAV03041.1"/>
    </source>
</evidence>
<dbReference type="SUPFAM" id="SSF53335">
    <property type="entry name" value="S-adenosyl-L-methionine-dependent methyltransferases"/>
    <property type="match status" value="1"/>
</dbReference>
<dbReference type="SUPFAM" id="SSF46785">
    <property type="entry name" value="Winged helix' DNA-binding domain"/>
    <property type="match status" value="1"/>
</dbReference>
<dbReference type="Pfam" id="PF08100">
    <property type="entry name" value="Dimerisation"/>
    <property type="match status" value="1"/>
</dbReference>
<dbReference type="PROSITE" id="PS51683">
    <property type="entry name" value="SAM_OMT_II"/>
    <property type="match status" value="1"/>
</dbReference>
<keyword evidence="1" id="KW-0489">Methyltransferase</keyword>
<comment type="caution">
    <text evidence="6">The sequence shown here is derived from an EMBL/GenBank/DDBJ whole genome shotgun (WGS) entry which is preliminary data.</text>
</comment>
<dbReference type="Gene3D" id="3.40.50.150">
    <property type="entry name" value="Vaccinia Virus protein VP39"/>
    <property type="match status" value="1"/>
</dbReference>
<dbReference type="Pfam" id="PF00891">
    <property type="entry name" value="Methyltransf_2"/>
    <property type="match status" value="1"/>
</dbReference>
<dbReference type="AlphaFoldDB" id="A0A2A2H0V2"/>
<dbReference type="PANTHER" id="PTHR11746">
    <property type="entry name" value="O-METHYLTRANSFERASE"/>
    <property type="match status" value="1"/>
</dbReference>
<evidence type="ECO:0000259" key="5">
    <source>
        <dbReference type="Pfam" id="PF08100"/>
    </source>
</evidence>
<feature type="domain" description="O-methyltransferase C-terminal" evidence="4">
    <location>
        <begin position="156"/>
        <end position="227"/>
    </location>
</feature>
<dbReference type="InterPro" id="IPR016461">
    <property type="entry name" value="COMT-like"/>
</dbReference>
<accession>A0A2A2H0V2</accession>
<protein>
    <recommendedName>
        <fullName evidence="8">Methyltransferase</fullName>
    </recommendedName>
</protein>
<dbReference type="GO" id="GO:0032259">
    <property type="term" value="P:methylation"/>
    <property type="evidence" value="ECO:0007669"/>
    <property type="project" value="UniProtKB-KW"/>
</dbReference>
<gene>
    <name evidence="6" type="ORF">ASJ80_07140</name>
</gene>
<evidence type="ECO:0000313" key="7">
    <source>
        <dbReference type="Proteomes" id="UP000217784"/>
    </source>
</evidence>
<keyword evidence="2" id="KW-0808">Transferase</keyword>
<dbReference type="InterPro" id="IPR001077">
    <property type="entry name" value="COMT_C"/>
</dbReference>
<keyword evidence="7" id="KW-1185">Reference proteome</keyword>
<evidence type="ECO:0000256" key="3">
    <source>
        <dbReference type="ARBA" id="ARBA00022691"/>
    </source>
</evidence>
<dbReference type="InterPro" id="IPR029063">
    <property type="entry name" value="SAM-dependent_MTases_sf"/>
</dbReference>
<dbReference type="OrthoDB" id="146767at2157"/>
<proteinExistence type="predicted"/>
<evidence type="ECO:0000259" key="4">
    <source>
        <dbReference type="Pfam" id="PF00891"/>
    </source>
</evidence>
<organism evidence="6 7">
    <name type="scientific">Methanobacterium bryantii</name>
    <dbReference type="NCBI Taxonomy" id="2161"/>
    <lineage>
        <taxon>Archaea</taxon>
        <taxon>Methanobacteriati</taxon>
        <taxon>Methanobacteriota</taxon>
        <taxon>Methanomada group</taxon>
        <taxon>Methanobacteria</taxon>
        <taxon>Methanobacteriales</taxon>
        <taxon>Methanobacteriaceae</taxon>
        <taxon>Methanobacterium</taxon>
    </lineage>
</organism>
<keyword evidence="3" id="KW-0949">S-adenosyl-L-methionine</keyword>
<dbReference type="GO" id="GO:0046983">
    <property type="term" value="F:protein dimerization activity"/>
    <property type="evidence" value="ECO:0007669"/>
    <property type="project" value="InterPro"/>
</dbReference>
<dbReference type="InterPro" id="IPR036388">
    <property type="entry name" value="WH-like_DNA-bd_sf"/>
</dbReference>
<evidence type="ECO:0008006" key="8">
    <source>
        <dbReference type="Google" id="ProtNLM"/>
    </source>
</evidence>
<dbReference type="InterPro" id="IPR036390">
    <property type="entry name" value="WH_DNA-bd_sf"/>
</dbReference>
<dbReference type="GO" id="GO:0008171">
    <property type="term" value="F:O-methyltransferase activity"/>
    <property type="evidence" value="ECO:0007669"/>
    <property type="project" value="InterPro"/>
</dbReference>
<dbReference type="InterPro" id="IPR012967">
    <property type="entry name" value="COMT_dimerisation"/>
</dbReference>
<feature type="domain" description="O-methyltransferase dimerisation" evidence="5">
    <location>
        <begin position="21"/>
        <end position="95"/>
    </location>
</feature>
<name>A0A2A2H0V2_METBR</name>
<dbReference type="RefSeq" id="WP_069583944.1">
    <property type="nucleotide sequence ID" value="NZ_LMVM01000040.1"/>
</dbReference>
<dbReference type="EMBL" id="LMVM01000040">
    <property type="protein sequence ID" value="PAV03041.1"/>
    <property type="molecule type" value="Genomic_DNA"/>
</dbReference>
<sequence>MNITERPDVSAEDLHGIIENTLNGLKIYNVLKTSIELGVFDILEQEMTYTQLSEKLGIKPVMANYLLEILLNLKLVGKSGELYKNTRSSQLYLNSKSSYNRIRCISALKENVNLWNNLSNSIKGNITRKEEVIFPLVVQRMADDCLCGELQDTVELVAGYDEFKNAKTLLDLAGGHGMYPIAFSQVNPDLQCYVFDLPDVLEETMNFIEKYDSSVQTIPGNFYVDDFGGSYDVIFSSYNPGGKNPEIAEKVYNSLNMGGLFVNKQYFPENNPSSLEDVLDDMEWNFTNFEKSHKTGRKFTFKGDLLFDEYLKFLEDLGFSVVDVHLITRFNTPFGRISRDKIVIAKKVR</sequence>
<evidence type="ECO:0000256" key="2">
    <source>
        <dbReference type="ARBA" id="ARBA00022679"/>
    </source>
</evidence>
<reference evidence="6 7" key="1">
    <citation type="journal article" date="2017" name="BMC Genomics">
        <title>Genomic analysis of methanogenic archaea reveals a shift towards energy conservation.</title>
        <authorList>
            <person name="Gilmore S.P."/>
            <person name="Henske J.K."/>
            <person name="Sexton J.A."/>
            <person name="Solomon K.V."/>
            <person name="Seppala S."/>
            <person name="Yoo J.I."/>
            <person name="Huyett L.M."/>
            <person name="Pressman A."/>
            <person name="Cogan J.Z."/>
            <person name="Kivenson V."/>
            <person name="Peng X."/>
            <person name="Tan Y."/>
            <person name="Valentine D.L."/>
            <person name="O'Malley M.A."/>
        </authorList>
    </citation>
    <scope>NUCLEOTIDE SEQUENCE [LARGE SCALE GENOMIC DNA]</scope>
    <source>
        <strain evidence="6 7">M.o.H.</strain>
    </source>
</reference>
<evidence type="ECO:0000256" key="1">
    <source>
        <dbReference type="ARBA" id="ARBA00022603"/>
    </source>
</evidence>